<proteinExistence type="predicted"/>
<evidence type="ECO:0000313" key="1">
    <source>
        <dbReference type="EMBL" id="NMW94274.1"/>
    </source>
</evidence>
<evidence type="ECO:0000313" key="3">
    <source>
        <dbReference type="Proteomes" id="UP000255284"/>
    </source>
</evidence>
<dbReference type="GeneID" id="61168662"/>
<evidence type="ECO:0000313" key="4">
    <source>
        <dbReference type="Proteomes" id="UP000582487"/>
    </source>
</evidence>
<evidence type="ECO:0000313" key="2">
    <source>
        <dbReference type="EMBL" id="STO16699.1"/>
    </source>
</evidence>
<comment type="caution">
    <text evidence="1">The sequence shown here is derived from an EMBL/GenBank/DDBJ whole genome shotgun (WGS) entry which is preliminary data.</text>
</comment>
<dbReference type="EMBL" id="UGGQ01000006">
    <property type="protein sequence ID" value="STO16699.1"/>
    <property type="molecule type" value="Genomic_DNA"/>
</dbReference>
<accession>A0A848RVT8</accession>
<organism evidence="1 4">
    <name type="scientific">Mobiluncus mulieris</name>
    <dbReference type="NCBI Taxonomy" id="2052"/>
    <lineage>
        <taxon>Bacteria</taxon>
        <taxon>Bacillati</taxon>
        <taxon>Actinomycetota</taxon>
        <taxon>Actinomycetes</taxon>
        <taxon>Actinomycetales</taxon>
        <taxon>Actinomycetaceae</taxon>
        <taxon>Mobiluncus</taxon>
    </lineage>
</organism>
<gene>
    <name evidence="1" type="ORF">HHJ74_11480</name>
    <name evidence="2" type="ORF">NCTC11819_01270</name>
</gene>
<dbReference type="AlphaFoldDB" id="A0A848RVT8"/>
<name>A0A848RVT8_9ACTO</name>
<reference evidence="2 3" key="1">
    <citation type="submission" date="2018-06" db="EMBL/GenBank/DDBJ databases">
        <authorList>
            <consortium name="Pathogen Informatics"/>
            <person name="Doyle S."/>
        </authorList>
    </citation>
    <scope>NUCLEOTIDE SEQUENCE [LARGE SCALE GENOMIC DNA]</scope>
    <source>
        <strain evidence="2 3">NCTC11819</strain>
    </source>
</reference>
<dbReference type="Proteomes" id="UP000582487">
    <property type="component" value="Unassembled WGS sequence"/>
</dbReference>
<reference evidence="1 4" key="2">
    <citation type="submission" date="2020-04" db="EMBL/GenBank/DDBJ databases">
        <title>Antimicrobial susceptibility and clonality of vaginal-derived multi-drug resistant Mobiluncus isolates in China.</title>
        <authorList>
            <person name="Zhang X."/>
        </authorList>
    </citation>
    <scope>NUCLEOTIDE SEQUENCE [LARGE SCALE GENOMIC DNA]</scope>
    <source>
        <strain evidence="1 4">7</strain>
    </source>
</reference>
<dbReference type="RefSeq" id="WP_004017323.1">
    <property type="nucleotide sequence ID" value="NZ_JABCUT010000049.1"/>
</dbReference>
<protein>
    <recommendedName>
        <fullName evidence="5">TIR domain-containing protein</fullName>
    </recommendedName>
</protein>
<dbReference type="Proteomes" id="UP000255284">
    <property type="component" value="Unassembled WGS sequence"/>
</dbReference>
<evidence type="ECO:0008006" key="5">
    <source>
        <dbReference type="Google" id="ProtNLM"/>
    </source>
</evidence>
<sequence length="312" mass="36074">MTAGKNESNRDVSTIFVSYRHDDNEHLRGAIIQLAKAIQEEYYYISGQSIGLFLDRDNIRWGDDLDGAIGRGKSLVELNPNTREYEKLTRDITIQLYKVIIFHRQQKINTDTDSVQVSESEVTEAKSDLEHVDDFQKRLRYLRELDSQLALNLMAHKDALDNFLHSKNYVPSNDKPGLLMSIGLKDVAPNFKDLASELFLKRMGLVKLCGKELQFLVHVVPLVLRSTVQNKLELCQLFMVYVQGLVSNIKKSISNDKLSSIDYYRVPGPDFVWVEYLIEASHFYMNEKLSSYLETLSRHVDVWKEYRVLEDS</sequence>
<dbReference type="EMBL" id="JABCUV010000042">
    <property type="protein sequence ID" value="NMW94274.1"/>
    <property type="molecule type" value="Genomic_DNA"/>
</dbReference>